<proteinExistence type="predicted"/>
<dbReference type="AlphaFoldDB" id="A0AAV4TDE3"/>
<evidence type="ECO:0000256" key="1">
    <source>
        <dbReference type="SAM" id="Phobius"/>
    </source>
</evidence>
<evidence type="ECO:0000313" key="3">
    <source>
        <dbReference type="Proteomes" id="UP001054837"/>
    </source>
</evidence>
<accession>A0AAV4TDE3</accession>
<keyword evidence="1" id="KW-0472">Membrane</keyword>
<feature type="transmembrane region" description="Helical" evidence="1">
    <location>
        <begin position="6"/>
        <end position="24"/>
    </location>
</feature>
<reference evidence="2 3" key="1">
    <citation type="submission" date="2021-06" db="EMBL/GenBank/DDBJ databases">
        <title>Caerostris darwini draft genome.</title>
        <authorList>
            <person name="Kono N."/>
            <person name="Arakawa K."/>
        </authorList>
    </citation>
    <scope>NUCLEOTIDE SEQUENCE [LARGE SCALE GENOMIC DNA]</scope>
</reference>
<organism evidence="2 3">
    <name type="scientific">Caerostris darwini</name>
    <dbReference type="NCBI Taxonomy" id="1538125"/>
    <lineage>
        <taxon>Eukaryota</taxon>
        <taxon>Metazoa</taxon>
        <taxon>Ecdysozoa</taxon>
        <taxon>Arthropoda</taxon>
        <taxon>Chelicerata</taxon>
        <taxon>Arachnida</taxon>
        <taxon>Araneae</taxon>
        <taxon>Araneomorphae</taxon>
        <taxon>Entelegynae</taxon>
        <taxon>Araneoidea</taxon>
        <taxon>Araneidae</taxon>
        <taxon>Caerostris</taxon>
    </lineage>
</organism>
<keyword evidence="3" id="KW-1185">Reference proteome</keyword>
<keyword evidence="1" id="KW-0812">Transmembrane</keyword>
<sequence length="123" mass="13716">MTTNTTFLYISIFSTSISLIQLATENRSYPIPTRTLQNIISGVKSYTELNRNSSTELSTQKATRSLPSTRPYISTDLKWSPRALSQRHATGALELYDSEMDNCKSGLSRIRPAVLSQAFTTTC</sequence>
<dbReference type="Proteomes" id="UP001054837">
    <property type="component" value="Unassembled WGS sequence"/>
</dbReference>
<comment type="caution">
    <text evidence="2">The sequence shown here is derived from an EMBL/GenBank/DDBJ whole genome shotgun (WGS) entry which is preliminary data.</text>
</comment>
<keyword evidence="1" id="KW-1133">Transmembrane helix</keyword>
<name>A0AAV4TDE3_9ARAC</name>
<gene>
    <name evidence="2" type="ORF">CDAR_309591</name>
</gene>
<dbReference type="EMBL" id="BPLQ01009135">
    <property type="protein sequence ID" value="GIY42003.1"/>
    <property type="molecule type" value="Genomic_DNA"/>
</dbReference>
<protein>
    <submittedName>
        <fullName evidence="2">Uncharacterized protein</fullName>
    </submittedName>
</protein>
<evidence type="ECO:0000313" key="2">
    <source>
        <dbReference type="EMBL" id="GIY42003.1"/>
    </source>
</evidence>